<evidence type="ECO:0000313" key="1">
    <source>
        <dbReference type="EMBL" id="KAJ9126962.1"/>
    </source>
</evidence>
<protein>
    <submittedName>
        <fullName evidence="1">Uncharacterized protein</fullName>
    </submittedName>
</protein>
<name>A0ACC2XWB2_9TREE</name>
<gene>
    <name evidence="1" type="ORF">QFC24_001193</name>
</gene>
<sequence>MHLGYLIYVVTALATISAHPGQAGTQARSESDLQVRQPLNAFHGSHRFVDSSVNAKRSSKKHRRGNVEAPKKREGKRKVKKRSGTCVAKTTSTASLGSTPTAVSSAAKSDGYSKQTPSPSSAVKSSSSSVSPSATPIVQGGFVDNGASASAHTSSVRPSSATLTSPSSSKAASSTSSSAAAATSSTSSWSSPDTEGNGPFSGEITYYDLGSDGSAIGACGTSLVDSDKIAAASYDLFDNWPGATANPNTNPICGQYAKVSSGSASIIVQIQDRCPGCDKRHLDLSPSAFLKLAELSVGLMDVTWEWVETSSG</sequence>
<dbReference type="EMBL" id="JASBWV010000003">
    <property type="protein sequence ID" value="KAJ9126962.1"/>
    <property type="molecule type" value="Genomic_DNA"/>
</dbReference>
<proteinExistence type="predicted"/>
<comment type="caution">
    <text evidence="1">The sequence shown here is derived from an EMBL/GenBank/DDBJ whole genome shotgun (WGS) entry which is preliminary data.</text>
</comment>
<evidence type="ECO:0000313" key="2">
    <source>
        <dbReference type="Proteomes" id="UP001234202"/>
    </source>
</evidence>
<reference evidence="1" key="1">
    <citation type="submission" date="2023-04" db="EMBL/GenBank/DDBJ databases">
        <title>Draft Genome sequencing of Naganishia species isolated from polar environments using Oxford Nanopore Technology.</title>
        <authorList>
            <person name="Leo P."/>
            <person name="Venkateswaran K."/>
        </authorList>
    </citation>
    <scope>NUCLEOTIDE SEQUENCE</scope>
    <source>
        <strain evidence="1">DBVPG 5303</strain>
    </source>
</reference>
<keyword evidence="2" id="KW-1185">Reference proteome</keyword>
<accession>A0ACC2XWB2</accession>
<dbReference type="Proteomes" id="UP001234202">
    <property type="component" value="Unassembled WGS sequence"/>
</dbReference>
<organism evidence="1 2">
    <name type="scientific">Naganishia onofrii</name>
    <dbReference type="NCBI Taxonomy" id="1851511"/>
    <lineage>
        <taxon>Eukaryota</taxon>
        <taxon>Fungi</taxon>
        <taxon>Dikarya</taxon>
        <taxon>Basidiomycota</taxon>
        <taxon>Agaricomycotina</taxon>
        <taxon>Tremellomycetes</taxon>
        <taxon>Filobasidiales</taxon>
        <taxon>Filobasidiaceae</taxon>
        <taxon>Naganishia</taxon>
    </lineage>
</organism>